<accession>A0A0D6PHE4</accession>
<dbReference type="AlphaFoldDB" id="A0A0D6PHE4"/>
<feature type="transmembrane region" description="Helical" evidence="1">
    <location>
        <begin position="137"/>
        <end position="157"/>
    </location>
</feature>
<name>A0A0D6PHE4_9PROT</name>
<reference evidence="2 3" key="1">
    <citation type="submission" date="2012-11" db="EMBL/GenBank/DDBJ databases">
        <title>Whole genome sequence of Acidocella aminolytica 101 = DSM 11237.</title>
        <authorList>
            <person name="Azuma Y."/>
            <person name="Higashiura N."/>
            <person name="Hirakawa H."/>
            <person name="Matsushita K."/>
        </authorList>
    </citation>
    <scope>NUCLEOTIDE SEQUENCE [LARGE SCALE GENOMIC DNA]</scope>
    <source>
        <strain evidence="3">101 / DSM 11237</strain>
    </source>
</reference>
<dbReference type="Pfam" id="PF09955">
    <property type="entry name" value="DUF2189"/>
    <property type="match status" value="1"/>
</dbReference>
<proteinExistence type="predicted"/>
<feature type="transmembrane region" description="Helical" evidence="1">
    <location>
        <begin position="182"/>
        <end position="209"/>
    </location>
</feature>
<protein>
    <recommendedName>
        <fullName evidence="4">Cytochrome c oxidase subunit I</fullName>
    </recommendedName>
</protein>
<feature type="transmembrane region" description="Helical" evidence="1">
    <location>
        <begin position="85"/>
        <end position="104"/>
    </location>
</feature>
<keyword evidence="1" id="KW-1133">Transmembrane helix</keyword>
<keyword evidence="1" id="KW-0472">Membrane</keyword>
<dbReference type="EMBL" id="BANC01000081">
    <property type="protein sequence ID" value="GAN81180.1"/>
    <property type="molecule type" value="Genomic_DNA"/>
</dbReference>
<evidence type="ECO:0000313" key="2">
    <source>
        <dbReference type="EMBL" id="GAN81180.1"/>
    </source>
</evidence>
<keyword evidence="3" id="KW-1185">Reference proteome</keyword>
<organism evidence="2 3">
    <name type="scientific">Acidocella aminolytica 101 = DSM 11237</name>
    <dbReference type="NCBI Taxonomy" id="1120923"/>
    <lineage>
        <taxon>Bacteria</taxon>
        <taxon>Pseudomonadati</taxon>
        <taxon>Pseudomonadota</taxon>
        <taxon>Alphaproteobacteria</taxon>
        <taxon>Acetobacterales</taxon>
        <taxon>Acidocellaceae</taxon>
        <taxon>Acidocella</taxon>
    </lineage>
</organism>
<dbReference type="OrthoDB" id="9809543at2"/>
<dbReference type="RefSeq" id="WP_048879571.1">
    <property type="nucleotide sequence ID" value="NZ_BANC01000081.1"/>
</dbReference>
<keyword evidence="1" id="KW-0812">Transmembrane</keyword>
<feature type="transmembrane region" description="Helical" evidence="1">
    <location>
        <begin position="221"/>
        <end position="246"/>
    </location>
</feature>
<comment type="caution">
    <text evidence="2">The sequence shown here is derived from an EMBL/GenBank/DDBJ whole genome shotgun (WGS) entry which is preliminary data.</text>
</comment>
<feature type="transmembrane region" description="Helical" evidence="1">
    <location>
        <begin position="252"/>
        <end position="270"/>
    </location>
</feature>
<evidence type="ECO:0000313" key="3">
    <source>
        <dbReference type="Proteomes" id="UP000032668"/>
    </source>
</evidence>
<dbReference type="InterPro" id="IPR018692">
    <property type="entry name" value="DUF2189"/>
</dbReference>
<dbReference type="STRING" id="1120923.SAMN02746095_03786"/>
<sequence>MTTLLSESARNYPGGEIYPQIMHPEAASGPMRIQHPGLSTIGEVLVSGVQDWLACRTDVLVLAVLYPLAALLLIGVIINDALLPFVFPICAGVALIGPLATIWFSALSRQRELDGVATSEAAAAIFESSRLQTIKRLAVLLLGLFALWIAAAGFIYASTMGNASDSGTFLSNVFTTAGGHEMIVIGILVGAVFALVALFVGLVAFPLALDREVSAGTAISFSLKVALANPFLALVWGGVIVAGLVIGAAPGLLGLAVTIPVLGHASWHLYRRLVATA</sequence>
<dbReference type="Proteomes" id="UP000032668">
    <property type="component" value="Unassembled WGS sequence"/>
</dbReference>
<evidence type="ECO:0000256" key="1">
    <source>
        <dbReference type="SAM" id="Phobius"/>
    </source>
</evidence>
<evidence type="ECO:0008006" key="4">
    <source>
        <dbReference type="Google" id="ProtNLM"/>
    </source>
</evidence>
<feature type="transmembrane region" description="Helical" evidence="1">
    <location>
        <begin position="59"/>
        <end position="79"/>
    </location>
</feature>
<gene>
    <name evidence="2" type="ORF">Aam_083_007</name>
</gene>